<dbReference type="PANTHER" id="PTHR30426:SF0">
    <property type="entry name" value="4-HYDROXY-3-METHYLBUT-2-ENYL DIPHOSPHATE REDUCTASE"/>
    <property type="match status" value="1"/>
</dbReference>
<feature type="binding site" evidence="6">
    <location>
        <position position="220"/>
    </location>
    <ligand>
        <name>isopentenyl diphosphate</name>
        <dbReference type="ChEBI" id="CHEBI:128769"/>
    </ligand>
</feature>
<dbReference type="CDD" id="cd04465">
    <property type="entry name" value="S1_RPS1_repeat_ec2_hs2"/>
    <property type="match status" value="1"/>
</dbReference>
<dbReference type="GO" id="GO:0005737">
    <property type="term" value="C:cytoplasm"/>
    <property type="evidence" value="ECO:0007669"/>
    <property type="project" value="UniProtKB-ARBA"/>
</dbReference>
<comment type="catalytic activity">
    <reaction evidence="6">
        <text>dimethylallyl diphosphate + 2 oxidized [2Fe-2S]-[ferredoxin] + H2O = (2E)-4-hydroxy-3-methylbut-2-enyl diphosphate + 2 reduced [2Fe-2S]-[ferredoxin] + 2 H(+)</text>
        <dbReference type="Rhea" id="RHEA:24825"/>
        <dbReference type="Rhea" id="RHEA-COMP:10000"/>
        <dbReference type="Rhea" id="RHEA-COMP:10001"/>
        <dbReference type="ChEBI" id="CHEBI:15377"/>
        <dbReference type="ChEBI" id="CHEBI:15378"/>
        <dbReference type="ChEBI" id="CHEBI:33737"/>
        <dbReference type="ChEBI" id="CHEBI:33738"/>
        <dbReference type="ChEBI" id="CHEBI:57623"/>
        <dbReference type="ChEBI" id="CHEBI:128753"/>
        <dbReference type="EC" id="1.17.7.4"/>
    </reaction>
</comment>
<dbReference type="GO" id="GO:0016114">
    <property type="term" value="P:terpenoid biosynthetic process"/>
    <property type="evidence" value="ECO:0007669"/>
    <property type="project" value="UniProtKB-UniRule"/>
</dbReference>
<dbReference type="GO" id="GO:0046872">
    <property type="term" value="F:metal ion binding"/>
    <property type="evidence" value="ECO:0007669"/>
    <property type="project" value="UniProtKB-KW"/>
</dbReference>
<feature type="binding site" evidence="6">
    <location>
        <position position="77"/>
    </location>
    <ligand>
        <name>isopentenyl diphosphate</name>
        <dbReference type="ChEBI" id="CHEBI:128769"/>
    </ligand>
</feature>
<feature type="binding site" evidence="6">
    <location>
        <position position="218"/>
    </location>
    <ligand>
        <name>(2E)-4-hydroxy-3-methylbut-2-enyl diphosphate</name>
        <dbReference type="ChEBI" id="CHEBI:128753"/>
    </ligand>
</feature>
<evidence type="ECO:0000256" key="1">
    <source>
        <dbReference type="ARBA" id="ARBA00022485"/>
    </source>
</evidence>
<dbReference type="CDD" id="cd05688">
    <property type="entry name" value="S1_RPS1_repeat_ec3"/>
    <property type="match status" value="1"/>
</dbReference>
<dbReference type="AlphaFoldDB" id="M1MLC8"/>
<dbReference type="GO" id="GO:0051539">
    <property type="term" value="F:4 iron, 4 sulfur cluster binding"/>
    <property type="evidence" value="ECO:0007669"/>
    <property type="project" value="UniProtKB-UniRule"/>
</dbReference>
<keyword evidence="4 6" id="KW-0411">Iron-sulfur</keyword>
<dbReference type="NCBIfam" id="NF000907">
    <property type="entry name" value="PRK00087.1"/>
    <property type="match status" value="1"/>
</dbReference>
<evidence type="ECO:0000256" key="4">
    <source>
        <dbReference type="ARBA" id="ARBA00023014"/>
    </source>
</evidence>
<keyword evidence="6 8" id="KW-0560">Oxidoreductase</keyword>
<dbReference type="PATRIC" id="fig|931276.5.peg.3322"/>
<feature type="binding site" evidence="6">
    <location>
        <position position="163"/>
    </location>
    <ligand>
        <name>(2E)-4-hydroxy-3-methylbut-2-enyl diphosphate</name>
        <dbReference type="ChEBI" id="CHEBI:128753"/>
    </ligand>
</feature>
<dbReference type="Gene3D" id="2.40.50.140">
    <property type="entry name" value="Nucleic acid-binding proteins"/>
    <property type="match status" value="3"/>
</dbReference>
<feature type="binding site" evidence="6">
    <location>
        <position position="263"/>
    </location>
    <ligand>
        <name>isopentenyl diphosphate</name>
        <dbReference type="ChEBI" id="CHEBI:128769"/>
    </ligand>
</feature>
<dbReference type="Gene3D" id="3.40.1010.20">
    <property type="entry name" value="4-hydroxy-3-methylbut-2-enyl diphosphate reductase, catalytic domain"/>
    <property type="match status" value="2"/>
</dbReference>
<evidence type="ECO:0000259" key="7">
    <source>
        <dbReference type="PROSITE" id="PS50126"/>
    </source>
</evidence>
<feature type="binding site" evidence="6">
    <location>
        <position position="42"/>
    </location>
    <ligand>
        <name>dimethylallyl diphosphate</name>
        <dbReference type="ChEBI" id="CHEBI:57623"/>
    </ligand>
</feature>
<evidence type="ECO:0000313" key="9">
    <source>
        <dbReference type="Proteomes" id="UP000011728"/>
    </source>
</evidence>
<feature type="binding site" evidence="6">
    <location>
        <position position="218"/>
    </location>
    <ligand>
        <name>dimethylallyl diphosphate</name>
        <dbReference type="ChEBI" id="CHEBI:57623"/>
    </ligand>
</feature>
<comment type="pathway">
    <text evidence="6">Isoprenoid biosynthesis; dimethylallyl diphosphate biosynthesis; dimethylallyl diphosphate from (2E)-4-hydroxy-3-methylbutenyl diphosphate: step 1/1.</text>
</comment>
<dbReference type="CDD" id="cd13944">
    <property type="entry name" value="lytB_ispH"/>
    <property type="match status" value="1"/>
</dbReference>
<dbReference type="FunFam" id="2.40.50.140:FF:000051">
    <property type="entry name" value="RNA-binding transcriptional accessory protein"/>
    <property type="match status" value="1"/>
</dbReference>
<feature type="binding site" evidence="6">
    <location>
        <position position="127"/>
    </location>
    <ligand>
        <name>(2E)-4-hydroxy-3-methylbut-2-enyl diphosphate</name>
        <dbReference type="ChEBI" id="CHEBI:128753"/>
    </ligand>
</feature>
<gene>
    <name evidence="8" type="primary">ispH1</name>
    <name evidence="6" type="synonym">ispH</name>
    <name evidence="8" type="ORF">Cspa_c32970</name>
</gene>
<dbReference type="UniPathway" id="UPA00056">
    <property type="reaction ID" value="UER00097"/>
</dbReference>
<dbReference type="Gene3D" id="3.40.50.11270">
    <property type="match status" value="1"/>
</dbReference>
<dbReference type="NCBIfam" id="TIGR00216">
    <property type="entry name" value="ispH_lytB"/>
    <property type="match status" value="1"/>
</dbReference>
<keyword evidence="2 6" id="KW-0479">Metal-binding</keyword>
<reference evidence="8 9" key="1">
    <citation type="submission" date="2013-02" db="EMBL/GenBank/DDBJ databases">
        <title>Genome sequence of Clostridium saccharoperbutylacetonicum N1-4(HMT).</title>
        <authorList>
            <person name="Poehlein A."/>
            <person name="Daniel R."/>
        </authorList>
    </citation>
    <scope>NUCLEOTIDE SEQUENCE [LARGE SCALE GENOMIC DNA]</scope>
    <source>
        <strain evidence="9">N1-4(HMT)</strain>
    </source>
</reference>
<feature type="binding site" evidence="6">
    <location>
        <position position="42"/>
    </location>
    <ligand>
        <name>(2E)-4-hydroxy-3-methylbut-2-enyl diphosphate</name>
        <dbReference type="ChEBI" id="CHEBI:128753"/>
    </ligand>
</feature>
<evidence type="ECO:0000256" key="6">
    <source>
        <dbReference type="HAMAP-Rule" id="MF_00191"/>
    </source>
</evidence>
<feature type="domain" description="S1 motif" evidence="7">
    <location>
        <begin position="478"/>
        <end position="546"/>
    </location>
</feature>
<dbReference type="KEGG" id="csr:Cspa_c32970"/>
<feature type="domain" description="S1 motif" evidence="7">
    <location>
        <begin position="563"/>
        <end position="632"/>
    </location>
</feature>
<comment type="function">
    <text evidence="5">Binds mRNA; thus facilitating recognition of the initiation point. It is needed to translate mRNA with a short Shine-Dalgarno (SD) purine-rich sequence.</text>
</comment>
<accession>M1MLC8</accession>
<evidence type="ECO:0000256" key="5">
    <source>
        <dbReference type="ARBA" id="ARBA00025604"/>
    </source>
</evidence>
<dbReference type="InterPro" id="IPR012340">
    <property type="entry name" value="NA-bd_OB-fold"/>
</dbReference>
<dbReference type="STRING" id="36745.CLSAP_30640"/>
<keyword evidence="1 6" id="KW-0004">4Fe-4S</keyword>
<name>M1MLC8_9CLOT</name>
<dbReference type="GO" id="GO:0051745">
    <property type="term" value="F:4-hydroxy-3-methylbut-2-enyl diphosphate reductase activity"/>
    <property type="evidence" value="ECO:0007669"/>
    <property type="project" value="UniProtKB-UniRule"/>
</dbReference>
<dbReference type="GO" id="GO:0019288">
    <property type="term" value="P:isopentenyl diphosphate biosynthetic process, methylerythritol 4-phosphate pathway"/>
    <property type="evidence" value="ECO:0007669"/>
    <property type="project" value="UniProtKB-UniRule"/>
</dbReference>
<feature type="binding site" evidence="6">
    <location>
        <position position="220"/>
    </location>
    <ligand>
        <name>dimethylallyl diphosphate</name>
        <dbReference type="ChEBI" id="CHEBI:57623"/>
    </ligand>
</feature>
<dbReference type="SUPFAM" id="SSF50249">
    <property type="entry name" value="Nucleic acid-binding proteins"/>
    <property type="match status" value="4"/>
</dbReference>
<feature type="binding site" evidence="6">
    <location>
        <position position="77"/>
    </location>
    <ligand>
        <name>dimethylallyl diphosphate</name>
        <dbReference type="ChEBI" id="CHEBI:57623"/>
    </ligand>
</feature>
<dbReference type="InterPro" id="IPR003029">
    <property type="entry name" value="S1_domain"/>
</dbReference>
<evidence type="ECO:0000256" key="3">
    <source>
        <dbReference type="ARBA" id="ARBA00023004"/>
    </source>
</evidence>
<keyword evidence="3 6" id="KW-0408">Iron</keyword>
<feature type="binding site" evidence="6">
    <location>
        <position position="218"/>
    </location>
    <ligand>
        <name>isopentenyl diphosphate</name>
        <dbReference type="ChEBI" id="CHEBI:128769"/>
    </ligand>
</feature>
<feature type="domain" description="S1 motif" evidence="7">
    <location>
        <begin position="301"/>
        <end position="372"/>
    </location>
</feature>
<feature type="binding site" evidence="6">
    <location>
        <position position="263"/>
    </location>
    <ligand>
        <name>dimethylallyl diphosphate</name>
        <dbReference type="ChEBI" id="CHEBI:57623"/>
    </ligand>
</feature>
<feature type="binding site" evidence="6">
    <location>
        <position position="77"/>
    </location>
    <ligand>
        <name>(2E)-4-hydroxy-3-methylbut-2-enyl diphosphate</name>
        <dbReference type="ChEBI" id="CHEBI:128753"/>
    </ligand>
</feature>
<comment type="pathway">
    <text evidence="6">Isoprenoid biosynthesis; isopentenyl diphosphate biosynthesis via DXP pathway; isopentenyl diphosphate from 1-deoxy-D-xylulose 5-phosphate: step 6/6.</text>
</comment>
<feature type="active site" description="Proton donor" evidence="6">
    <location>
        <position position="129"/>
    </location>
</feature>
<dbReference type="PANTHER" id="PTHR30426">
    <property type="entry name" value="4-HYDROXY-3-METHYLBUT-2-ENYL DIPHOSPHATE REDUCTASE"/>
    <property type="match status" value="1"/>
</dbReference>
<feature type="binding site" evidence="6">
    <location>
        <position position="127"/>
    </location>
    <ligand>
        <name>dimethylallyl diphosphate</name>
        <dbReference type="ChEBI" id="CHEBI:57623"/>
    </ligand>
</feature>
<keyword evidence="9" id="KW-1185">Reference proteome</keyword>
<feature type="binding site" evidence="6">
    <location>
        <position position="219"/>
    </location>
    <ligand>
        <name>dimethylallyl diphosphate</name>
        <dbReference type="ChEBI" id="CHEBI:57623"/>
    </ligand>
</feature>
<feature type="binding site" evidence="6">
    <location>
        <position position="219"/>
    </location>
    <ligand>
        <name>(2E)-4-hydroxy-3-methylbut-2-enyl diphosphate</name>
        <dbReference type="ChEBI" id="CHEBI:128753"/>
    </ligand>
</feature>
<dbReference type="EMBL" id="CP004121">
    <property type="protein sequence ID" value="AGF57058.1"/>
    <property type="molecule type" value="Genomic_DNA"/>
</dbReference>
<dbReference type="eggNOG" id="COG0539">
    <property type="taxonomic scope" value="Bacteria"/>
</dbReference>
<dbReference type="PROSITE" id="PS50126">
    <property type="entry name" value="S1"/>
    <property type="match status" value="4"/>
</dbReference>
<feature type="binding site" evidence="6">
    <location>
        <position position="13"/>
    </location>
    <ligand>
        <name>[4Fe-4S] cluster</name>
        <dbReference type="ChEBI" id="CHEBI:49883"/>
    </ligand>
</feature>
<feature type="binding site" evidence="6">
    <location>
        <position position="190"/>
    </location>
    <ligand>
        <name>[4Fe-4S] cluster</name>
        <dbReference type="ChEBI" id="CHEBI:49883"/>
    </ligand>
</feature>
<dbReference type="NCBIfam" id="NF005208">
    <property type="entry name" value="PRK06676.1"/>
    <property type="match status" value="1"/>
</dbReference>
<feature type="binding site" evidence="6">
    <location>
        <position position="220"/>
    </location>
    <ligand>
        <name>(2E)-4-hydroxy-3-methylbut-2-enyl diphosphate</name>
        <dbReference type="ChEBI" id="CHEBI:128753"/>
    </ligand>
</feature>
<comment type="cofactor">
    <cofactor evidence="6">
        <name>[4Fe-4S] cluster</name>
        <dbReference type="ChEBI" id="CHEBI:49883"/>
    </cofactor>
    <text evidence="6">Binds 1 [4Fe-4S] cluster per subunit.</text>
</comment>
<comment type="catalytic activity">
    <reaction evidence="6">
        <text>isopentenyl diphosphate + 2 oxidized [2Fe-2S]-[ferredoxin] + H2O = (2E)-4-hydroxy-3-methylbut-2-enyl diphosphate + 2 reduced [2Fe-2S]-[ferredoxin] + 2 H(+)</text>
        <dbReference type="Rhea" id="RHEA:24488"/>
        <dbReference type="Rhea" id="RHEA-COMP:10000"/>
        <dbReference type="Rhea" id="RHEA-COMP:10001"/>
        <dbReference type="ChEBI" id="CHEBI:15377"/>
        <dbReference type="ChEBI" id="CHEBI:15378"/>
        <dbReference type="ChEBI" id="CHEBI:33737"/>
        <dbReference type="ChEBI" id="CHEBI:33738"/>
        <dbReference type="ChEBI" id="CHEBI:128753"/>
        <dbReference type="ChEBI" id="CHEBI:128769"/>
        <dbReference type="EC" id="1.17.7.4"/>
    </reaction>
</comment>
<feature type="binding site" evidence="6">
    <location>
        <position position="42"/>
    </location>
    <ligand>
        <name>isopentenyl diphosphate</name>
        <dbReference type="ChEBI" id="CHEBI:128769"/>
    </ligand>
</feature>
<feature type="binding site" evidence="6">
    <location>
        <position position="263"/>
    </location>
    <ligand>
        <name>(2E)-4-hydroxy-3-methylbut-2-enyl diphosphate</name>
        <dbReference type="ChEBI" id="CHEBI:128753"/>
    </ligand>
</feature>
<dbReference type="OrthoDB" id="9804077at2"/>
<dbReference type="FunFam" id="2.40.50.140:FF:000103">
    <property type="entry name" value="protein RRP5 homolog"/>
    <property type="match status" value="1"/>
</dbReference>
<dbReference type="HAMAP" id="MF_00191">
    <property type="entry name" value="IspH"/>
    <property type="match status" value="1"/>
</dbReference>
<comment type="similarity">
    <text evidence="6">Belongs to the IspH family.</text>
</comment>
<protein>
    <recommendedName>
        <fullName evidence="6">4-hydroxy-3-methylbut-2-enyl diphosphate reductase</fullName>
        <shortName evidence="6">HMBPP reductase</shortName>
        <ecNumber evidence="6">1.17.7.4</ecNumber>
    </recommendedName>
</protein>
<dbReference type="PRINTS" id="PR00681">
    <property type="entry name" value="RIBOSOMALS1"/>
</dbReference>
<dbReference type="GO" id="GO:0050992">
    <property type="term" value="P:dimethylallyl diphosphate biosynthetic process"/>
    <property type="evidence" value="ECO:0007669"/>
    <property type="project" value="UniProtKB-UniRule"/>
</dbReference>
<evidence type="ECO:0000313" key="8">
    <source>
        <dbReference type="EMBL" id="AGF57058.1"/>
    </source>
</evidence>
<dbReference type="GO" id="GO:0003729">
    <property type="term" value="F:mRNA binding"/>
    <property type="evidence" value="ECO:0007669"/>
    <property type="project" value="UniProtKB-ARBA"/>
</dbReference>
<evidence type="ECO:0000256" key="2">
    <source>
        <dbReference type="ARBA" id="ARBA00022723"/>
    </source>
</evidence>
<dbReference type="Pfam" id="PF00575">
    <property type="entry name" value="S1"/>
    <property type="match status" value="3"/>
</dbReference>
<proteinExistence type="inferred from homology"/>
<dbReference type="SMART" id="SM00316">
    <property type="entry name" value="S1"/>
    <property type="match status" value="4"/>
</dbReference>
<dbReference type="Pfam" id="PF02401">
    <property type="entry name" value="LYTB"/>
    <property type="match status" value="1"/>
</dbReference>
<dbReference type="HOGENOM" id="CLU_015805_3_1_9"/>
<dbReference type="UniPathway" id="UPA00059">
    <property type="reaction ID" value="UER00105"/>
</dbReference>
<feature type="binding site" evidence="6">
    <location>
        <position position="219"/>
    </location>
    <ligand>
        <name>isopentenyl diphosphate</name>
        <dbReference type="ChEBI" id="CHEBI:128769"/>
    </ligand>
</feature>
<dbReference type="InterPro" id="IPR035104">
    <property type="entry name" value="Ribosomal_protein_S1-like"/>
</dbReference>
<dbReference type="Proteomes" id="UP000011728">
    <property type="component" value="Chromosome"/>
</dbReference>
<comment type="function">
    <text evidence="6">Catalyzes the conversion of 1-hydroxy-2-methyl-2-(E)-butenyl 4-diphosphate (HMBPP) into a mixture of isopentenyl diphosphate (IPP) and dimethylallyl diphosphate (DMAPP). Acts in the terminal step of the DOXP/MEP pathway for isoprenoid precursor biosynthesis.</text>
</comment>
<feature type="binding site" evidence="6">
    <location>
        <position position="99"/>
    </location>
    <ligand>
        <name>[4Fe-4S] cluster</name>
        <dbReference type="ChEBI" id="CHEBI:49883"/>
    </ligand>
</feature>
<dbReference type="EC" id="1.17.7.4" evidence="6"/>
<dbReference type="InterPro" id="IPR003451">
    <property type="entry name" value="LytB/IspH"/>
</dbReference>
<dbReference type="eggNOG" id="COG0761">
    <property type="taxonomic scope" value="Bacteria"/>
</dbReference>
<dbReference type="RefSeq" id="WP_015393376.1">
    <property type="nucleotide sequence ID" value="NC_020291.1"/>
</dbReference>
<organism evidence="8 9">
    <name type="scientific">Clostridium saccharoperbutylacetonicum N1-4(HMT)</name>
    <dbReference type="NCBI Taxonomy" id="931276"/>
    <lineage>
        <taxon>Bacteria</taxon>
        <taxon>Bacillati</taxon>
        <taxon>Bacillota</taxon>
        <taxon>Clostridia</taxon>
        <taxon>Eubacteriales</taxon>
        <taxon>Clostridiaceae</taxon>
        <taxon>Clostridium</taxon>
    </lineage>
</organism>
<keyword evidence="6" id="KW-0414">Isoprene biosynthesis</keyword>
<feature type="binding site" evidence="6">
    <location>
        <position position="127"/>
    </location>
    <ligand>
        <name>isopentenyl diphosphate</name>
        <dbReference type="ChEBI" id="CHEBI:128769"/>
    </ligand>
</feature>
<feature type="domain" description="S1 motif" evidence="7">
    <location>
        <begin position="390"/>
        <end position="457"/>
    </location>
</feature>
<sequence>MSDVLLARNAGFCFGVQRAVDEALRIQKEYNKKIYTLGPLIHNNDVVKFLENNNIYSIEFEEVDKLSVGDVIVVRSHGVSEMILDYLENKQFTVINATCPFVTNIQKKVKKYSKEGYHIVILGDKNHPEVIGINGWCNNKAIITKDGTFEEQIPQKVCLVSQTTEKMKNWENTLVNLSRVKELLAFNTICSATEVRQKSTNQISKEADAMIVIGGKNSSNTTKLYQIAKDNCINTIHIENFKELPKDFINKNIKKIGVTAGASTPDWIIREVLDTMNTENNVNTENQLDLMNQNDIKVIIGTEVEEKVISKNNDGIVIEMNGYGIDGIIPYNELTTKGDSKSLADSINVGDLIKAKVIKLQNNDGFVVLSRLEYEREEAYKELEKLFTEGTIFEVNIKEAREKGLVSDYKGVRIFIPASQIDIRFIQNKDEFVGKNLEVKLIDFSLGKPVKVVASRRVLLEEAKNAEEAKALENINIGDVVKGEVKRFTNFGAFININGIDGLLHLSQISWNHIKNAGDVLKEGQIIDVKVIDLDKETKKLSLSMKELMPKPWDNAKEKYPEESIVLGKVVRLNDFGAFVELEPGVDGLVHISKISHNRIEHPSEVLKIGQEIKAKILGVDEENKRISLSIKDV</sequence>